<dbReference type="Gene3D" id="6.10.250.780">
    <property type="match status" value="1"/>
</dbReference>
<protein>
    <submittedName>
        <fullName evidence="2">Uncharacterized protein</fullName>
    </submittedName>
</protein>
<dbReference type="EMBL" id="KN727057">
    <property type="protein sequence ID" value="KIH66590.1"/>
    <property type="molecule type" value="Genomic_DNA"/>
</dbReference>
<accession>A0A0C2GYK6</accession>
<evidence type="ECO:0000313" key="2">
    <source>
        <dbReference type="EMBL" id="KIH66590.1"/>
    </source>
</evidence>
<feature type="coiled-coil region" evidence="1">
    <location>
        <begin position="11"/>
        <end position="38"/>
    </location>
</feature>
<reference evidence="2 3" key="1">
    <citation type="submission" date="2013-12" db="EMBL/GenBank/DDBJ databases">
        <title>Draft genome of the parsitic nematode Ancylostoma duodenale.</title>
        <authorList>
            <person name="Mitreva M."/>
        </authorList>
    </citation>
    <scope>NUCLEOTIDE SEQUENCE [LARGE SCALE GENOMIC DNA]</scope>
    <source>
        <strain evidence="2 3">Zhejiang</strain>
    </source>
</reference>
<name>A0A0C2GYK6_9BILA</name>
<dbReference type="OrthoDB" id="302535at2759"/>
<proteinExistence type="predicted"/>
<organism evidence="2 3">
    <name type="scientific">Ancylostoma duodenale</name>
    <dbReference type="NCBI Taxonomy" id="51022"/>
    <lineage>
        <taxon>Eukaryota</taxon>
        <taxon>Metazoa</taxon>
        <taxon>Ecdysozoa</taxon>
        <taxon>Nematoda</taxon>
        <taxon>Chromadorea</taxon>
        <taxon>Rhabditida</taxon>
        <taxon>Rhabditina</taxon>
        <taxon>Rhabditomorpha</taxon>
        <taxon>Strongyloidea</taxon>
        <taxon>Ancylostomatidae</taxon>
        <taxon>Ancylostomatinae</taxon>
        <taxon>Ancylostoma</taxon>
    </lineage>
</organism>
<dbReference type="Proteomes" id="UP000054047">
    <property type="component" value="Unassembled WGS sequence"/>
</dbReference>
<keyword evidence="1" id="KW-0175">Coiled coil</keyword>
<evidence type="ECO:0000256" key="1">
    <source>
        <dbReference type="SAM" id="Coils"/>
    </source>
</evidence>
<keyword evidence="3" id="KW-1185">Reference proteome</keyword>
<evidence type="ECO:0000313" key="3">
    <source>
        <dbReference type="Proteomes" id="UP000054047"/>
    </source>
</evidence>
<sequence length="103" mass="11978">MVADIYKRNIMNHIMGMMEQYQSQLEDLADERTAELSEEQKRSQCSLKRMLPSSESFKYTIPLIESAIAPEKLRKNTARLLTCYTYNVNRPSNPILTPSFCVR</sequence>
<dbReference type="AlphaFoldDB" id="A0A0C2GYK6"/>
<gene>
    <name evidence="2" type="ORF">ANCDUO_03080</name>
</gene>